<dbReference type="EMBL" id="CAJVPM010018877">
    <property type="protein sequence ID" value="CAG8627027.1"/>
    <property type="molecule type" value="Genomic_DNA"/>
</dbReference>
<proteinExistence type="predicted"/>
<gene>
    <name evidence="1" type="ORF">SCALOS_LOCUS7836</name>
</gene>
<dbReference type="Proteomes" id="UP000789860">
    <property type="component" value="Unassembled WGS sequence"/>
</dbReference>
<reference evidence="1" key="1">
    <citation type="submission" date="2021-06" db="EMBL/GenBank/DDBJ databases">
        <authorList>
            <person name="Kallberg Y."/>
            <person name="Tangrot J."/>
            <person name="Rosling A."/>
        </authorList>
    </citation>
    <scope>NUCLEOTIDE SEQUENCE</scope>
    <source>
        <strain evidence="1">AU212A</strain>
    </source>
</reference>
<feature type="non-terminal residue" evidence="1">
    <location>
        <position position="356"/>
    </location>
</feature>
<protein>
    <submittedName>
        <fullName evidence="1">7573_t:CDS:1</fullName>
    </submittedName>
</protein>
<keyword evidence="2" id="KW-1185">Reference proteome</keyword>
<accession>A0ACA9N0U4</accession>
<organism evidence="1 2">
    <name type="scientific">Scutellospora calospora</name>
    <dbReference type="NCBI Taxonomy" id="85575"/>
    <lineage>
        <taxon>Eukaryota</taxon>
        <taxon>Fungi</taxon>
        <taxon>Fungi incertae sedis</taxon>
        <taxon>Mucoromycota</taxon>
        <taxon>Glomeromycotina</taxon>
        <taxon>Glomeromycetes</taxon>
        <taxon>Diversisporales</taxon>
        <taxon>Gigasporaceae</taxon>
        <taxon>Scutellospora</taxon>
    </lineage>
</organism>
<evidence type="ECO:0000313" key="2">
    <source>
        <dbReference type="Proteomes" id="UP000789860"/>
    </source>
</evidence>
<sequence length="356" mass="38303">MNNFLVAAKKPVLRREKVTVPAKTAASGGATPQTGARRPGPSANRFALTPSAFSKQQPKNIAQRAVAPSRGIKRKSATPQPAGPLFSDDDDDDGSSEIGGSDSDASRKRIKSSVSSVESTGPRRTFASETVREDGKALKAREEVQECLWKRRDDNRVAAIPEQLSHGTISTEMAKVRCGLQAHGRHHRDCQAHLRILSSGGSQQEDDGSREPGEFQPPVLQGVGLRERGRLRGYAGPQDPPTASSGEAHPGANLLPDFVSEILRKTRLNHEQVFVDLGSGVGNVVLQAALEIGAESWGFHGRTQRDAALHVLGSEGGLPGGVSQAIRADRPQDQHAQRRLAREHVRAEGRRVLLEP</sequence>
<name>A0ACA9N0U4_9GLOM</name>
<comment type="caution">
    <text evidence="1">The sequence shown here is derived from an EMBL/GenBank/DDBJ whole genome shotgun (WGS) entry which is preliminary data.</text>
</comment>
<evidence type="ECO:0000313" key="1">
    <source>
        <dbReference type="EMBL" id="CAG8627027.1"/>
    </source>
</evidence>